<sequence>MRNIAFGIRATELLADFLQRFIPIRGTEKGKYLLIPANICKVIPMVLNLIHQPFEYVDISKENFCIDMHLVLSKVIKYPDKYLGIIYVRTYGQITDVSSSFKELKCLNPDFVIIDDRCLCMPELDIKLDKNVDMLLYSTGYAKVVNLGYGSFAFTHNEMASVFDFKFPDLNFTYDQSVISLVRRDLKYYYSEIEQKKVKIIKHKKELNEIYSQYIFSQFQAKINNVWRFHLLLRNKSFVLDKIFNNGLFASSHYESLSEQAVVAIGLHDSVINLFNDFYFTHKQAVRICEIINKYAI</sequence>
<evidence type="ECO:0000313" key="1">
    <source>
        <dbReference type="EMBL" id="MDC1881141.1"/>
    </source>
</evidence>
<dbReference type="RefSeq" id="WP_196072962.1">
    <property type="nucleotide sequence ID" value="NZ_JADPCT010000457.1"/>
</dbReference>
<accession>A0AAW6GUL4</accession>
<dbReference type="AlphaFoldDB" id="A0AAW6GUL4"/>
<evidence type="ECO:0000313" key="2">
    <source>
        <dbReference type="Proteomes" id="UP001213309"/>
    </source>
</evidence>
<evidence type="ECO:0008006" key="3">
    <source>
        <dbReference type="Google" id="ProtNLM"/>
    </source>
</evidence>
<dbReference type="InterPro" id="IPR015424">
    <property type="entry name" value="PyrdxlP-dep_Trfase"/>
</dbReference>
<dbReference type="InterPro" id="IPR015421">
    <property type="entry name" value="PyrdxlP-dep_Trfase_major"/>
</dbReference>
<reference evidence="1" key="1">
    <citation type="submission" date="2022-10" db="EMBL/GenBank/DDBJ databases">
        <title>Human gut microbiome strain richness.</title>
        <authorList>
            <person name="Chen-Liaw A."/>
        </authorList>
    </citation>
    <scope>NUCLEOTIDE SEQUENCE</scope>
    <source>
        <strain evidence="1">1001713st2_A4_1001713B170214_170313</strain>
    </source>
</reference>
<name>A0AAW6GUL4_BACUN</name>
<protein>
    <recommendedName>
        <fullName evidence="3">DegT/DnrJ/EryC1/StrS aminotransferase family protein</fullName>
    </recommendedName>
</protein>
<dbReference type="Gene3D" id="3.40.640.10">
    <property type="entry name" value="Type I PLP-dependent aspartate aminotransferase-like (Major domain)"/>
    <property type="match status" value="1"/>
</dbReference>
<proteinExistence type="predicted"/>
<dbReference type="Proteomes" id="UP001213309">
    <property type="component" value="Unassembled WGS sequence"/>
</dbReference>
<dbReference type="EMBL" id="JAQNSG010000012">
    <property type="protein sequence ID" value="MDC1881141.1"/>
    <property type="molecule type" value="Genomic_DNA"/>
</dbReference>
<gene>
    <name evidence="1" type="ORF">POZ24_14065</name>
</gene>
<organism evidence="1 2">
    <name type="scientific">Bacteroides uniformis</name>
    <dbReference type="NCBI Taxonomy" id="820"/>
    <lineage>
        <taxon>Bacteria</taxon>
        <taxon>Pseudomonadati</taxon>
        <taxon>Bacteroidota</taxon>
        <taxon>Bacteroidia</taxon>
        <taxon>Bacteroidales</taxon>
        <taxon>Bacteroidaceae</taxon>
        <taxon>Bacteroides</taxon>
    </lineage>
</organism>
<dbReference type="SUPFAM" id="SSF53383">
    <property type="entry name" value="PLP-dependent transferases"/>
    <property type="match status" value="1"/>
</dbReference>
<comment type="caution">
    <text evidence="1">The sequence shown here is derived from an EMBL/GenBank/DDBJ whole genome shotgun (WGS) entry which is preliminary data.</text>
</comment>